<dbReference type="SUPFAM" id="SSF57716">
    <property type="entry name" value="Glucocorticoid receptor-like (DNA-binding domain)"/>
    <property type="match status" value="1"/>
</dbReference>
<accession>A0A1R4H950</accession>
<dbReference type="Proteomes" id="UP000195442">
    <property type="component" value="Unassembled WGS sequence"/>
</dbReference>
<sequence length="112" mass="12716">MKEYDSVRKQLFEMLEELDERLGKITADVQHIDEPLAQDFEEQATQTENDEVLDFLGNSARIERKMITQALARIDKGEYGICELCGETISHERLKAIPHASMCIKCASQPGC</sequence>
<dbReference type="InterPro" id="IPR048487">
    <property type="entry name" value="DksA-like_N"/>
</dbReference>
<keyword evidence="3" id="KW-0862">Zinc</keyword>
<evidence type="ECO:0000256" key="1">
    <source>
        <dbReference type="ARBA" id="ARBA00022723"/>
    </source>
</evidence>
<feature type="domain" description="Zinc finger DksA/TraR C4-type" evidence="5">
    <location>
        <begin position="77"/>
        <end position="108"/>
    </location>
</feature>
<dbReference type="InterPro" id="IPR037187">
    <property type="entry name" value="DnaK_N"/>
</dbReference>
<evidence type="ECO:0000313" key="7">
    <source>
        <dbReference type="EMBL" id="SJM92743.1"/>
    </source>
</evidence>
<dbReference type="PANTHER" id="PTHR33823:SF4">
    <property type="entry name" value="GENERAL STRESS PROTEIN 16O"/>
    <property type="match status" value="1"/>
</dbReference>
<dbReference type="InterPro" id="IPR000962">
    <property type="entry name" value="Znf_DskA_TraR"/>
</dbReference>
<keyword evidence="1" id="KW-0479">Metal-binding</keyword>
<dbReference type="Gene3D" id="1.20.120.910">
    <property type="entry name" value="DksA, coiled-coil domain"/>
    <property type="match status" value="1"/>
</dbReference>
<evidence type="ECO:0000256" key="2">
    <source>
        <dbReference type="ARBA" id="ARBA00022771"/>
    </source>
</evidence>
<keyword evidence="8" id="KW-1185">Reference proteome</keyword>
<protein>
    <submittedName>
        <fullName evidence="7">Transcriptional regulator, TraR/DksA family</fullName>
    </submittedName>
</protein>
<dbReference type="EMBL" id="FUKJ01000212">
    <property type="protein sequence ID" value="SJM92743.1"/>
    <property type="molecule type" value="Genomic_DNA"/>
</dbReference>
<evidence type="ECO:0000259" key="6">
    <source>
        <dbReference type="Pfam" id="PF21173"/>
    </source>
</evidence>
<gene>
    <name evidence="7" type="ORF">CRENPOLYSF2_290006</name>
</gene>
<name>A0A1R4H950_9GAMM</name>
<dbReference type="Pfam" id="PF21173">
    <property type="entry name" value="DksA-like_N"/>
    <property type="match status" value="1"/>
</dbReference>
<dbReference type="PROSITE" id="PS01102">
    <property type="entry name" value="ZF_DKSA_1"/>
    <property type="match status" value="1"/>
</dbReference>
<dbReference type="PROSITE" id="PS51128">
    <property type="entry name" value="ZF_DKSA_2"/>
    <property type="match status" value="1"/>
</dbReference>
<evidence type="ECO:0000256" key="3">
    <source>
        <dbReference type="ARBA" id="ARBA00022833"/>
    </source>
</evidence>
<reference evidence="8" key="1">
    <citation type="submission" date="2017-02" db="EMBL/GenBank/DDBJ databases">
        <authorList>
            <person name="Daims H."/>
        </authorList>
    </citation>
    <scope>NUCLEOTIDE SEQUENCE [LARGE SCALE GENOMIC DNA]</scope>
</reference>
<dbReference type="RefSeq" id="WP_087147099.1">
    <property type="nucleotide sequence ID" value="NZ_FUKJ01000212.1"/>
</dbReference>
<evidence type="ECO:0000313" key="8">
    <source>
        <dbReference type="Proteomes" id="UP000195442"/>
    </source>
</evidence>
<dbReference type="PANTHER" id="PTHR33823">
    <property type="entry name" value="RNA POLYMERASE-BINDING TRANSCRIPTION FACTOR DKSA-RELATED"/>
    <property type="match status" value="1"/>
</dbReference>
<evidence type="ECO:0000259" key="5">
    <source>
        <dbReference type="Pfam" id="PF01258"/>
    </source>
</evidence>
<dbReference type="OrthoDB" id="6064855at2"/>
<keyword evidence="2" id="KW-0863">Zinc-finger</keyword>
<feature type="domain" description="DnaK suppressor protein-like N-terminal" evidence="6">
    <location>
        <begin position="9"/>
        <end position="74"/>
    </location>
</feature>
<dbReference type="GO" id="GO:0008270">
    <property type="term" value="F:zinc ion binding"/>
    <property type="evidence" value="ECO:0007669"/>
    <property type="project" value="UniProtKB-KW"/>
</dbReference>
<dbReference type="SUPFAM" id="SSF109635">
    <property type="entry name" value="DnaK suppressor protein DksA, alpha-hairpin domain"/>
    <property type="match status" value="1"/>
</dbReference>
<feature type="zinc finger region" description="dksA C4-type" evidence="4">
    <location>
        <begin position="82"/>
        <end position="106"/>
    </location>
</feature>
<dbReference type="InterPro" id="IPR020458">
    <property type="entry name" value="Znf_DskA_TraR_CS"/>
</dbReference>
<dbReference type="AlphaFoldDB" id="A0A1R4H950"/>
<organism evidence="7 8">
    <name type="scientific">Crenothrix polyspora</name>
    <dbReference type="NCBI Taxonomy" id="360316"/>
    <lineage>
        <taxon>Bacteria</taxon>
        <taxon>Pseudomonadati</taxon>
        <taxon>Pseudomonadota</taxon>
        <taxon>Gammaproteobacteria</taxon>
        <taxon>Methylococcales</taxon>
        <taxon>Crenotrichaceae</taxon>
        <taxon>Crenothrix</taxon>
    </lineage>
</organism>
<dbReference type="Pfam" id="PF01258">
    <property type="entry name" value="zf-dskA_traR"/>
    <property type="match status" value="1"/>
</dbReference>
<evidence type="ECO:0000256" key="4">
    <source>
        <dbReference type="PROSITE-ProRule" id="PRU00510"/>
    </source>
</evidence>
<proteinExistence type="predicted"/>